<dbReference type="PANTHER" id="PTHR48050">
    <property type="entry name" value="STEROL 3-BETA-GLUCOSYLTRANSFERASE"/>
    <property type="match status" value="1"/>
</dbReference>
<evidence type="ECO:0000313" key="2">
    <source>
        <dbReference type="EMBL" id="ARN83977.1"/>
    </source>
</evidence>
<dbReference type="EMBL" id="CP019949">
    <property type="protein sequence ID" value="ARN83977.1"/>
    <property type="molecule type" value="Genomic_DNA"/>
</dbReference>
<dbReference type="PANTHER" id="PTHR48050:SF13">
    <property type="entry name" value="STEROL 3-BETA-GLUCOSYLTRANSFERASE UGT80A2"/>
    <property type="match status" value="1"/>
</dbReference>
<dbReference type="Proteomes" id="UP000193978">
    <property type="component" value="Plasmid p1"/>
</dbReference>
<protein>
    <recommendedName>
        <fullName evidence="1">Erythromycin biosynthesis protein CIII-like C-terminal domain-containing protein</fullName>
    </recommendedName>
</protein>
<accession>A0A1W6N2B6</accession>
<evidence type="ECO:0000259" key="1">
    <source>
        <dbReference type="Pfam" id="PF06722"/>
    </source>
</evidence>
<organism evidence="2 3">
    <name type="scientific">Methylocystis bryophila</name>
    <dbReference type="NCBI Taxonomy" id="655015"/>
    <lineage>
        <taxon>Bacteria</taxon>
        <taxon>Pseudomonadati</taxon>
        <taxon>Pseudomonadota</taxon>
        <taxon>Alphaproteobacteria</taxon>
        <taxon>Hyphomicrobiales</taxon>
        <taxon>Methylocystaceae</taxon>
        <taxon>Methylocystis</taxon>
    </lineage>
</organism>
<keyword evidence="3" id="KW-1185">Reference proteome</keyword>
<dbReference type="InterPro" id="IPR010610">
    <property type="entry name" value="EryCIII-like_C"/>
</dbReference>
<evidence type="ECO:0000313" key="3">
    <source>
        <dbReference type="Proteomes" id="UP000193978"/>
    </source>
</evidence>
<dbReference type="InterPro" id="IPR050426">
    <property type="entry name" value="Glycosyltransferase_28"/>
</dbReference>
<dbReference type="GO" id="GO:0016758">
    <property type="term" value="F:hexosyltransferase activity"/>
    <property type="evidence" value="ECO:0007669"/>
    <property type="project" value="UniProtKB-ARBA"/>
</dbReference>
<name>A0A1W6N2B6_9HYPH</name>
<dbReference type="CDD" id="cd03784">
    <property type="entry name" value="GT1_Gtf-like"/>
    <property type="match status" value="1"/>
</dbReference>
<dbReference type="AlphaFoldDB" id="A0A1W6N2B6"/>
<feature type="domain" description="Erythromycin biosynthesis protein CIII-like C-terminal" evidence="1">
    <location>
        <begin position="319"/>
        <end position="422"/>
    </location>
</feature>
<sequence>MARILFFVWPHFASVASGLKLARDLLSRGHEVSYVGVADCKTFVVAHGHQFIPLYARWLPETPTDSAHETATDQNFWDQLRSARARVRTVRALLDALVADEEREFQEILKLKKPDLLIIHISDFEVIIPSLLAYEAGIKCAYLYDNFGRSEDCRVPPVRTAILPNGGRGASLRLWLAWKILKIRRRVAGDVYGLLGLAYLPALREASRRIAERCRYPCEFVDSTDLAPLKAHLPEIVLCPPELEFPHHGRPGRYYFGCNIDLHRNEGDFPWSSLDTRPLVYCSLGTMSWFNKDVYQRFFRIIIAVAEHRPEFQWVVNVYDVVNPEEFENVPQNVHLVKRAPQLAILQRSAVAIVHGGPNTVKECAYFGVPMIVFPLGLDQPGTAARVVYHGLGVSGDFCSVTKEQMDALVDRVDRDSFVRVQTRLIGETLRAADLERSPVDFVEKLLDPESENSGR</sequence>
<reference evidence="2 3" key="1">
    <citation type="submission" date="2017-02" db="EMBL/GenBank/DDBJ databases">
        <authorList>
            <person name="Peterson S.W."/>
        </authorList>
    </citation>
    <scope>NUCLEOTIDE SEQUENCE [LARGE SCALE GENOMIC DNA]</scope>
    <source>
        <strain evidence="2 3">S285</strain>
        <plasmid evidence="3">Plasmid p1</plasmid>
    </source>
</reference>
<dbReference type="SUPFAM" id="SSF53756">
    <property type="entry name" value="UDP-Glycosyltransferase/glycogen phosphorylase"/>
    <property type="match status" value="1"/>
</dbReference>
<proteinExistence type="predicted"/>
<dbReference type="Pfam" id="PF06722">
    <property type="entry name" value="EryCIII-like_C"/>
    <property type="match status" value="1"/>
</dbReference>
<dbReference type="GO" id="GO:0017000">
    <property type="term" value="P:antibiotic biosynthetic process"/>
    <property type="evidence" value="ECO:0007669"/>
    <property type="project" value="UniProtKB-ARBA"/>
</dbReference>
<geneLocation type="plasmid" evidence="2 3">
    <name>p1</name>
</geneLocation>
<dbReference type="GO" id="GO:0008194">
    <property type="term" value="F:UDP-glycosyltransferase activity"/>
    <property type="evidence" value="ECO:0007669"/>
    <property type="project" value="InterPro"/>
</dbReference>
<gene>
    <name evidence="2" type="ORF">B1812_22155</name>
</gene>
<dbReference type="Gene3D" id="3.40.50.2000">
    <property type="entry name" value="Glycogen Phosphorylase B"/>
    <property type="match status" value="2"/>
</dbReference>
<dbReference type="OrthoDB" id="139086at2"/>
<dbReference type="RefSeq" id="WP_085773995.1">
    <property type="nucleotide sequence ID" value="NZ_AP027150.1"/>
</dbReference>
<dbReference type="KEGG" id="mbry:B1812_22155"/>
<keyword evidence="2" id="KW-0614">Plasmid</keyword>
<dbReference type="InterPro" id="IPR002213">
    <property type="entry name" value="UDP_glucos_trans"/>
</dbReference>